<protein>
    <submittedName>
        <fullName evidence="1">Uncharacterized protein</fullName>
    </submittedName>
</protein>
<dbReference type="Proteomes" id="UP000660708">
    <property type="component" value="Unassembled WGS sequence"/>
</dbReference>
<reference evidence="1 2" key="1">
    <citation type="submission" date="2015-06" db="EMBL/GenBank/DDBJ databases">
        <title>Genome sequence of Pseudoalteromonas peptidolytica.</title>
        <authorList>
            <person name="Xie B.-B."/>
            <person name="Rong J.-C."/>
            <person name="Qin Q.-L."/>
            <person name="Zhang Y.-Z."/>
        </authorList>
    </citation>
    <scope>NUCLEOTIDE SEQUENCE [LARGE SCALE GENOMIC DNA]</scope>
    <source>
        <strain evidence="1 2">F12-50-A1</strain>
    </source>
</reference>
<dbReference type="EMBL" id="AQHF01000020">
    <property type="protein sequence ID" value="MBE0345581.1"/>
    <property type="molecule type" value="Genomic_DNA"/>
</dbReference>
<name>A0A8I0MUI9_9GAMM</name>
<keyword evidence="2" id="KW-1185">Reference proteome</keyword>
<evidence type="ECO:0000313" key="1">
    <source>
        <dbReference type="EMBL" id="MBE0345581.1"/>
    </source>
</evidence>
<dbReference type="AlphaFoldDB" id="A0A8I0MUI9"/>
<sequence>MVSLLALYKAKGNIALVNGKNQTSLKGKEDKLSHKFYAFSIRMLVGFHTIKP</sequence>
<evidence type="ECO:0000313" key="2">
    <source>
        <dbReference type="Proteomes" id="UP000660708"/>
    </source>
</evidence>
<gene>
    <name evidence="1" type="ORF">PPEP_a0483</name>
</gene>
<accession>A0A8I0MUI9</accession>
<organism evidence="1 2">
    <name type="scientific">Pseudoalteromonas peptidolytica F12-50-A1</name>
    <dbReference type="NCBI Taxonomy" id="1315280"/>
    <lineage>
        <taxon>Bacteria</taxon>
        <taxon>Pseudomonadati</taxon>
        <taxon>Pseudomonadota</taxon>
        <taxon>Gammaproteobacteria</taxon>
        <taxon>Alteromonadales</taxon>
        <taxon>Pseudoalteromonadaceae</taxon>
        <taxon>Pseudoalteromonas</taxon>
    </lineage>
</organism>
<comment type="caution">
    <text evidence="1">The sequence shown here is derived from an EMBL/GenBank/DDBJ whole genome shotgun (WGS) entry which is preliminary data.</text>
</comment>
<proteinExistence type="predicted"/>